<evidence type="ECO:0000313" key="2">
    <source>
        <dbReference type="Ensembl" id="ENSCCRP00000173495.1"/>
    </source>
</evidence>
<feature type="region of interest" description="Disordered" evidence="1">
    <location>
        <begin position="292"/>
        <end position="315"/>
    </location>
</feature>
<dbReference type="Ensembl" id="ENSCCRT00000164682.1">
    <property type="protein sequence ID" value="ENSCCRP00000173495.1"/>
    <property type="gene ID" value="ENSCCRG00000069457.1"/>
</dbReference>
<sequence length="363" mass="39483">SCGSYYVGQSKKYRETHTDNKKGYFYGRKMTKPKQKPCPQCQALNNISCKTCKACFASLPLRKRVKNIQKHIEESAWMSNTKKHRNAARVVDSARIAVKKLEVLGYKPVLFISKEKKNGFVAEVITSMGPFAVGPLQTIFERMTSLYEFFIKNYQRIQSHTSTAETVCQHQTSSLPPTSSSFDTLPPPSSSSSSLPPTSSSFDTFPPPSSSSSSSLLPTSSSFDTLPPPSSSSSSLPPTSSSFDTFPPPSSSSSSSLLPPSSTFYTLPPPPLSSSSFLHLLHSSSSSSLPPTSSSFDTLPPPSSSSSSLPPTSSSFDTFPPPPAFFLLPLPSTLCLLLHCLQCLLRLLQLHLFVTFILFTSSF</sequence>
<feature type="region of interest" description="Disordered" evidence="1">
    <location>
        <begin position="168"/>
        <end position="257"/>
    </location>
</feature>
<evidence type="ECO:0000256" key="1">
    <source>
        <dbReference type="SAM" id="MobiDB-lite"/>
    </source>
</evidence>
<reference evidence="2" key="2">
    <citation type="submission" date="2025-09" db="UniProtKB">
        <authorList>
            <consortium name="Ensembl"/>
        </authorList>
    </citation>
    <scope>IDENTIFICATION</scope>
</reference>
<accession>A0A9J8D853</accession>
<name>A0A9J8D853_CYPCA</name>
<proteinExistence type="predicted"/>
<dbReference type="OMA" id="NINWAAS"/>
<dbReference type="Proteomes" id="UP001108240">
    <property type="component" value="Unplaced"/>
</dbReference>
<evidence type="ECO:0000313" key="3">
    <source>
        <dbReference type="Proteomes" id="UP001108240"/>
    </source>
</evidence>
<dbReference type="GeneTree" id="ENSGT00940000174774"/>
<organism evidence="2 3">
    <name type="scientific">Cyprinus carpio carpio</name>
    <dbReference type="NCBI Taxonomy" id="630221"/>
    <lineage>
        <taxon>Eukaryota</taxon>
        <taxon>Metazoa</taxon>
        <taxon>Chordata</taxon>
        <taxon>Craniata</taxon>
        <taxon>Vertebrata</taxon>
        <taxon>Euteleostomi</taxon>
        <taxon>Actinopterygii</taxon>
        <taxon>Neopterygii</taxon>
        <taxon>Teleostei</taxon>
        <taxon>Ostariophysi</taxon>
        <taxon>Cypriniformes</taxon>
        <taxon>Cyprinidae</taxon>
        <taxon>Cyprininae</taxon>
        <taxon>Cyprinus</taxon>
    </lineage>
</organism>
<reference evidence="2" key="1">
    <citation type="submission" date="2025-08" db="UniProtKB">
        <authorList>
            <consortium name="Ensembl"/>
        </authorList>
    </citation>
    <scope>IDENTIFICATION</scope>
</reference>
<feature type="compositionally biased region" description="Low complexity" evidence="1">
    <location>
        <begin position="172"/>
        <end position="257"/>
    </location>
</feature>
<dbReference type="AlphaFoldDB" id="A0A9J8D853"/>
<keyword evidence="3" id="KW-1185">Reference proteome</keyword>
<protein>
    <submittedName>
        <fullName evidence="2">Uncharacterized protein</fullName>
    </submittedName>
</protein>